<evidence type="ECO:0000256" key="5">
    <source>
        <dbReference type="ARBA" id="ARBA00023136"/>
    </source>
</evidence>
<keyword evidence="5 6" id="KW-0472">Membrane</keyword>
<dbReference type="PANTHER" id="PTHR42865:SF2">
    <property type="entry name" value="PROTON:GLUTAMATE SYMPORTER DAACS FAMILY"/>
    <property type="match status" value="1"/>
</dbReference>
<dbReference type="PANTHER" id="PTHR42865">
    <property type="entry name" value="PROTON/GLUTAMATE-ASPARTATE SYMPORTER"/>
    <property type="match status" value="1"/>
</dbReference>
<keyword evidence="2" id="KW-0813">Transport</keyword>
<evidence type="ECO:0000256" key="1">
    <source>
        <dbReference type="ARBA" id="ARBA00004141"/>
    </source>
</evidence>
<evidence type="ECO:0000256" key="2">
    <source>
        <dbReference type="ARBA" id="ARBA00022448"/>
    </source>
</evidence>
<dbReference type="PRINTS" id="PR00173">
    <property type="entry name" value="EDTRNSPORT"/>
</dbReference>
<evidence type="ECO:0000256" key="6">
    <source>
        <dbReference type="SAM" id="Phobius"/>
    </source>
</evidence>
<feature type="transmembrane region" description="Helical" evidence="6">
    <location>
        <begin position="219"/>
        <end position="237"/>
    </location>
</feature>
<feature type="transmembrane region" description="Helical" evidence="6">
    <location>
        <begin position="322"/>
        <end position="343"/>
    </location>
</feature>
<feature type="transmembrane region" description="Helical" evidence="6">
    <location>
        <begin position="349"/>
        <end position="371"/>
    </location>
</feature>
<gene>
    <name evidence="7" type="ORF">OQ287_11910</name>
</gene>
<evidence type="ECO:0000313" key="8">
    <source>
        <dbReference type="Proteomes" id="UP001165678"/>
    </source>
</evidence>
<keyword evidence="8" id="KW-1185">Reference proteome</keyword>
<evidence type="ECO:0000256" key="4">
    <source>
        <dbReference type="ARBA" id="ARBA00022989"/>
    </source>
</evidence>
<organism evidence="7 8">
    <name type="scientific">Larsenimonas rhizosphaerae</name>
    <dbReference type="NCBI Taxonomy" id="2944682"/>
    <lineage>
        <taxon>Bacteria</taxon>
        <taxon>Pseudomonadati</taxon>
        <taxon>Pseudomonadota</taxon>
        <taxon>Gammaproteobacteria</taxon>
        <taxon>Oceanospirillales</taxon>
        <taxon>Halomonadaceae</taxon>
        <taxon>Larsenimonas</taxon>
    </lineage>
</organism>
<dbReference type="GO" id="GO:0005886">
    <property type="term" value="C:plasma membrane"/>
    <property type="evidence" value="ECO:0007669"/>
    <property type="project" value="TreeGrafter"/>
</dbReference>
<dbReference type="RefSeq" id="WP_265896573.1">
    <property type="nucleotide sequence ID" value="NZ_JAPIVE010000003.1"/>
</dbReference>
<comment type="subcellular location">
    <subcellularLocation>
        <location evidence="1">Membrane</location>
        <topology evidence="1">Multi-pass membrane protein</topology>
    </subcellularLocation>
</comment>
<accession>A0AA42CYA5</accession>
<feature type="transmembrane region" description="Helical" evidence="6">
    <location>
        <begin position="294"/>
        <end position="315"/>
    </location>
</feature>
<proteinExistence type="predicted"/>
<feature type="transmembrane region" description="Helical" evidence="6">
    <location>
        <begin position="40"/>
        <end position="62"/>
    </location>
</feature>
<keyword evidence="3 6" id="KW-0812">Transmembrane</keyword>
<reference evidence="7" key="1">
    <citation type="submission" date="2022-11" db="EMBL/GenBank/DDBJ databases">
        <title>Larsenimonas rhizosphaerae sp. nov., isolated from a tidal mudflat.</title>
        <authorList>
            <person name="Lee S.D."/>
            <person name="Kim I.S."/>
        </authorList>
    </citation>
    <scope>NUCLEOTIDE SEQUENCE</scope>
    <source>
        <strain evidence="7">GH2-1</strain>
    </source>
</reference>
<dbReference type="InterPro" id="IPR001991">
    <property type="entry name" value="Na-dicarboxylate_symporter"/>
</dbReference>
<feature type="transmembrane region" description="Helical" evidence="6">
    <location>
        <begin position="9"/>
        <end position="28"/>
    </location>
</feature>
<dbReference type="Pfam" id="PF00375">
    <property type="entry name" value="SDF"/>
    <property type="match status" value="1"/>
</dbReference>
<dbReference type="Gene3D" id="1.10.3860.10">
    <property type="entry name" value="Sodium:dicarboxylate symporter"/>
    <property type="match status" value="1"/>
</dbReference>
<evidence type="ECO:0000256" key="3">
    <source>
        <dbReference type="ARBA" id="ARBA00022692"/>
    </source>
</evidence>
<keyword evidence="4 6" id="KW-1133">Transmembrane helix</keyword>
<dbReference type="InterPro" id="IPR036458">
    <property type="entry name" value="Na:dicarbo_symporter_sf"/>
</dbReference>
<dbReference type="Proteomes" id="UP001165678">
    <property type="component" value="Unassembled WGS sequence"/>
</dbReference>
<sequence length="401" mass="41821">MAARLLKNTGLQVVIAMVAGVIAGIMMGDEARLFAPLGDVFIHLITMLVVPLIAVAIISGAAGLGSSSSAGRTGLLTIGFFLLTSALAVALALGLGELFQPGQGVDLSQSMSSEYADKGSVPGFWDTVLGMIPTNIFAALSQANILQILVFCMFFGLALTRIDQTRVKPLMAGLQTIMDALIWMITVVMWLAPVGVFGLMADAVGTFGFGVLESISGLIGVYFLALLIYGLIIYPLIIRLASDVPLGVFFSKMKKPQVVALSTASSMATLPVNMEVAEKELGLSNETCAFVLPLGATINMAGNAIYYGLAAVFFAQVFQVDLGLAAWSAIIFTATIGAIGQAGVPGPSFLVVAVLIAAGIPTEGLPLLIALDRIFDMTRTALNITGDVVGAAVVDKWSHRS</sequence>
<comment type="caution">
    <text evidence="7">The sequence shown here is derived from an EMBL/GenBank/DDBJ whole genome shotgun (WGS) entry which is preliminary data.</text>
</comment>
<evidence type="ECO:0000313" key="7">
    <source>
        <dbReference type="EMBL" id="MCX2524948.1"/>
    </source>
</evidence>
<feature type="transmembrane region" description="Helical" evidence="6">
    <location>
        <begin position="136"/>
        <end position="159"/>
    </location>
</feature>
<dbReference type="AlphaFoldDB" id="A0AA42CYA5"/>
<feature type="transmembrane region" description="Helical" evidence="6">
    <location>
        <begin position="180"/>
        <end position="199"/>
    </location>
</feature>
<feature type="transmembrane region" description="Helical" evidence="6">
    <location>
        <begin position="258"/>
        <end position="274"/>
    </location>
</feature>
<feature type="transmembrane region" description="Helical" evidence="6">
    <location>
        <begin position="74"/>
        <end position="95"/>
    </location>
</feature>
<name>A0AA42CYA5_9GAMM</name>
<protein>
    <submittedName>
        <fullName evidence="7">Dicarboxylate/amino acid:cation symporter</fullName>
    </submittedName>
</protein>
<dbReference type="EMBL" id="JAPIVE010000003">
    <property type="protein sequence ID" value="MCX2524948.1"/>
    <property type="molecule type" value="Genomic_DNA"/>
</dbReference>
<dbReference type="GO" id="GO:0006835">
    <property type="term" value="P:dicarboxylic acid transport"/>
    <property type="evidence" value="ECO:0007669"/>
    <property type="project" value="TreeGrafter"/>
</dbReference>
<dbReference type="SUPFAM" id="SSF118215">
    <property type="entry name" value="Proton glutamate symport protein"/>
    <property type="match status" value="1"/>
</dbReference>
<dbReference type="GO" id="GO:0015293">
    <property type="term" value="F:symporter activity"/>
    <property type="evidence" value="ECO:0007669"/>
    <property type="project" value="InterPro"/>
</dbReference>